<protein>
    <submittedName>
        <fullName evidence="2">Uncharacterized protein</fullName>
    </submittedName>
</protein>
<dbReference type="PROSITE" id="PS51671">
    <property type="entry name" value="ACT"/>
    <property type="match status" value="1"/>
</dbReference>
<dbReference type="SMART" id="SM00116">
    <property type="entry name" value="CBS"/>
    <property type="match status" value="2"/>
</dbReference>
<dbReference type="STRING" id="375175.AYR53_02500"/>
<dbReference type="Gene3D" id="3.10.580.10">
    <property type="entry name" value="CBS-domain"/>
    <property type="match status" value="1"/>
</dbReference>
<proteinExistence type="predicted"/>
<evidence type="ECO:0000256" key="1">
    <source>
        <dbReference type="ARBA" id="ARBA00023122"/>
    </source>
</evidence>
<dbReference type="RefSeq" id="WP_068226006.1">
    <property type="nucleotide sequence ID" value="NZ_CP014623.1"/>
</dbReference>
<keyword evidence="3" id="KW-1185">Reference proteome</keyword>
<reference evidence="2 3" key="1">
    <citation type="submission" date="2016-03" db="EMBL/GenBank/DDBJ databases">
        <title>Pediococcus and Lactobacillus from brewery environment - whole genome sequencing and assembly.</title>
        <authorList>
            <person name="Behr J."/>
            <person name="Geissler A.J."/>
            <person name="Vogel R.F."/>
        </authorList>
    </citation>
    <scope>NUCLEOTIDE SEQUENCE [LARGE SCALE GENOMIC DNA]</scope>
    <source>
        <strain evidence="2 3">TMW 1.1989</strain>
    </source>
</reference>
<dbReference type="SUPFAM" id="SSF55021">
    <property type="entry name" value="ACT-like"/>
    <property type="match status" value="1"/>
</dbReference>
<dbReference type="KEGG" id="lbt:AYR52_10830"/>
<accession>A0A192H053</accession>
<evidence type="ECO:0000313" key="2">
    <source>
        <dbReference type="EMBL" id="ANK61735.1"/>
    </source>
</evidence>
<evidence type="ECO:0000313" key="3">
    <source>
        <dbReference type="Proteomes" id="UP000078582"/>
    </source>
</evidence>
<dbReference type="PROSITE" id="PS51371">
    <property type="entry name" value="CBS"/>
    <property type="match status" value="2"/>
</dbReference>
<dbReference type="InterPro" id="IPR045865">
    <property type="entry name" value="ACT-like_dom_sf"/>
</dbReference>
<dbReference type="CDD" id="cd02116">
    <property type="entry name" value="ACT"/>
    <property type="match status" value="1"/>
</dbReference>
<dbReference type="GeneID" id="42981106"/>
<dbReference type="PANTHER" id="PTHR43080">
    <property type="entry name" value="CBS DOMAIN-CONTAINING PROTEIN CBSX3, MITOCHONDRIAL"/>
    <property type="match status" value="1"/>
</dbReference>
<sequence length="212" mass="22878">MSVADFMTKKLITAQPTTRINDAVDLMKEHDIHRLPVLDGGKLVGLVTEGIIQRALPSQATSLSVYEVNYLLTKTTVADIMEKDVLTTPSNVVLEDAIYTMRKHNVGVLPVVDDGALVGIITNNDIFDAFLNVAGYNEGGTSVSVRVAKDEAGFLARVGNALATKNYNILTLMVTSRDNEKEVELHVDTKDAASVTKVLQDANFDVTAVTSA</sequence>
<dbReference type="InterPro" id="IPR000644">
    <property type="entry name" value="CBS_dom"/>
</dbReference>
<dbReference type="AlphaFoldDB" id="A0A192H053"/>
<dbReference type="SUPFAM" id="SSF54631">
    <property type="entry name" value="CBS-domain pair"/>
    <property type="match status" value="1"/>
</dbReference>
<keyword evidence="1" id="KW-0129">CBS domain</keyword>
<dbReference type="InterPro" id="IPR046342">
    <property type="entry name" value="CBS_dom_sf"/>
</dbReference>
<dbReference type="Pfam" id="PF01842">
    <property type="entry name" value="ACT"/>
    <property type="match status" value="1"/>
</dbReference>
<dbReference type="CDD" id="cd04584">
    <property type="entry name" value="CBS_pair_AcuB_like"/>
    <property type="match status" value="1"/>
</dbReference>
<dbReference type="Pfam" id="PF00571">
    <property type="entry name" value="CBS"/>
    <property type="match status" value="2"/>
</dbReference>
<dbReference type="OrthoDB" id="9802114at2"/>
<organism evidence="2 3">
    <name type="scientific">Loigolactobacillus backii</name>
    <dbReference type="NCBI Taxonomy" id="375175"/>
    <lineage>
        <taxon>Bacteria</taxon>
        <taxon>Bacillati</taxon>
        <taxon>Bacillota</taxon>
        <taxon>Bacilli</taxon>
        <taxon>Lactobacillales</taxon>
        <taxon>Lactobacillaceae</taxon>
        <taxon>Loigolactobacillus</taxon>
    </lineage>
</organism>
<dbReference type="PANTHER" id="PTHR43080:SF2">
    <property type="entry name" value="CBS DOMAIN-CONTAINING PROTEIN"/>
    <property type="match status" value="1"/>
</dbReference>
<gene>
    <name evidence="2" type="ORF">AYR53_02500</name>
</gene>
<name>A0A192H053_9LACO</name>
<dbReference type="InterPro" id="IPR051257">
    <property type="entry name" value="Diverse_CBS-Domain"/>
</dbReference>
<dbReference type="EMBL" id="CP014873">
    <property type="protein sequence ID" value="ANK61735.1"/>
    <property type="molecule type" value="Genomic_DNA"/>
</dbReference>
<dbReference type="Proteomes" id="UP000078582">
    <property type="component" value="Chromosome"/>
</dbReference>
<dbReference type="InterPro" id="IPR002912">
    <property type="entry name" value="ACT_dom"/>
</dbReference>